<dbReference type="Pfam" id="PF04129">
    <property type="entry name" value="Vps52_CC"/>
    <property type="match status" value="1"/>
</dbReference>
<evidence type="ECO:0000313" key="9">
    <source>
        <dbReference type="Proteomes" id="UP000887575"/>
    </source>
</evidence>
<organism evidence="9 10">
    <name type="scientific">Mesorhabditis belari</name>
    <dbReference type="NCBI Taxonomy" id="2138241"/>
    <lineage>
        <taxon>Eukaryota</taxon>
        <taxon>Metazoa</taxon>
        <taxon>Ecdysozoa</taxon>
        <taxon>Nematoda</taxon>
        <taxon>Chromadorea</taxon>
        <taxon>Rhabditida</taxon>
        <taxon>Rhabditina</taxon>
        <taxon>Rhabditomorpha</taxon>
        <taxon>Rhabditoidea</taxon>
        <taxon>Rhabditidae</taxon>
        <taxon>Mesorhabditinae</taxon>
        <taxon>Mesorhabditis</taxon>
    </lineage>
</organism>
<evidence type="ECO:0000256" key="6">
    <source>
        <dbReference type="ARBA" id="ARBA00023034"/>
    </source>
</evidence>
<dbReference type="GO" id="GO:0019905">
    <property type="term" value="F:syntaxin binding"/>
    <property type="evidence" value="ECO:0007669"/>
    <property type="project" value="TreeGrafter"/>
</dbReference>
<dbReference type="GO" id="GO:0032456">
    <property type="term" value="P:endocytic recycling"/>
    <property type="evidence" value="ECO:0007669"/>
    <property type="project" value="TreeGrafter"/>
</dbReference>
<evidence type="ECO:0000256" key="4">
    <source>
        <dbReference type="ARBA" id="ARBA00022448"/>
    </source>
</evidence>
<comment type="similarity">
    <text evidence="2">Belongs to the VPS52 family.</text>
</comment>
<dbReference type="AlphaFoldDB" id="A0AAF3EYT6"/>
<dbReference type="InterPro" id="IPR007258">
    <property type="entry name" value="Vps52"/>
</dbReference>
<protein>
    <recommendedName>
        <fullName evidence="3">Vacuolar protein sorting-associated protein 52 homolog</fullName>
    </recommendedName>
</protein>
<evidence type="ECO:0000256" key="1">
    <source>
        <dbReference type="ARBA" id="ARBA00004601"/>
    </source>
</evidence>
<evidence type="ECO:0000256" key="5">
    <source>
        <dbReference type="ARBA" id="ARBA00022927"/>
    </source>
</evidence>
<proteinExistence type="inferred from homology"/>
<dbReference type="WBParaSite" id="MBELARI_LOCUS19372">
    <property type="protein sequence ID" value="MBELARI_LOCUS19372"/>
    <property type="gene ID" value="MBELARI_LOCUS19372"/>
</dbReference>
<evidence type="ECO:0000256" key="3">
    <source>
        <dbReference type="ARBA" id="ARBA00017083"/>
    </source>
</evidence>
<accession>A0AAF3EYT6</accession>
<keyword evidence="5" id="KW-0653">Protein transport</keyword>
<keyword evidence="4" id="KW-0813">Transport</keyword>
<dbReference type="Proteomes" id="UP000887575">
    <property type="component" value="Unassembled WGS sequence"/>
</dbReference>
<evidence type="ECO:0000256" key="2">
    <source>
        <dbReference type="ARBA" id="ARBA00008180"/>
    </source>
</evidence>
<dbReference type="PANTHER" id="PTHR14190">
    <property type="entry name" value="SUPPRESSOR OF ACTIN MUTATIONS 2/VACUOLAR PROTEIN SORTING 52"/>
    <property type="match status" value="1"/>
</dbReference>
<reference evidence="10" key="1">
    <citation type="submission" date="2024-02" db="UniProtKB">
        <authorList>
            <consortium name="WormBaseParasite"/>
        </authorList>
    </citation>
    <scope>IDENTIFICATION</scope>
</reference>
<dbReference type="GO" id="GO:0015031">
    <property type="term" value="P:protein transport"/>
    <property type="evidence" value="ECO:0007669"/>
    <property type="project" value="UniProtKB-KW"/>
</dbReference>
<dbReference type="GO" id="GO:0007041">
    <property type="term" value="P:lysosomal transport"/>
    <property type="evidence" value="ECO:0007669"/>
    <property type="project" value="TreeGrafter"/>
</dbReference>
<dbReference type="GO" id="GO:0005829">
    <property type="term" value="C:cytosol"/>
    <property type="evidence" value="ECO:0007669"/>
    <property type="project" value="GOC"/>
</dbReference>
<dbReference type="GO" id="GO:0006896">
    <property type="term" value="P:Golgi to vacuole transport"/>
    <property type="evidence" value="ECO:0007669"/>
    <property type="project" value="TreeGrafter"/>
</dbReference>
<dbReference type="GO" id="GO:0042147">
    <property type="term" value="P:retrograde transport, endosome to Golgi"/>
    <property type="evidence" value="ECO:0007669"/>
    <property type="project" value="TreeGrafter"/>
</dbReference>
<dbReference type="InterPro" id="IPR048319">
    <property type="entry name" value="Vps52_CC"/>
</dbReference>
<feature type="domain" description="Vps52 coiled-coil" evidence="7">
    <location>
        <begin position="65"/>
        <end position="235"/>
    </location>
</feature>
<sequence length="693" mass="79671">MSTSGGAEDENAKVIETCLTELSAADFDVVRMALSDGISSAMEDYSENIKSELTKAHRTVVQECIENADKLTSLHSAIIHCDQIFENLEQVLRGFQRDLGSISEDMKNLQKQSASINCELDNRQKVRGELSQFVDDIVVSQQMIKVIVDFDASDRTFLEHLHELHRKIQFVKSQENKEARAIEDVEPILEGLKIKALEKCREWIIIKIGQFRKPLSNYQVPQHQMLKSRFFYEFLIHHDAVVAAEVQDEYVDTVGKMFFSYFKVYSSRLFKLMMGDIATKDDLLGAEDVTKSSTIGSLFGAKPQVRNRATVFSLGQRQNLLTDDFLAPLIIPHAAKEANEKFQFESLFRSIHFALVDHCSHEFLFLTDFFLVSGPIAVELHKRVMSRALTQLLRSWDEKISINYDAISLYLCICLTGKFKQLLVDRGIPNISWYWEEISNRLWQRFDQVMNLHNDSVKTLDVRKMQPPPDTRPNYIVRRYAELTCALLVITELGGPEASKKFDSILESNEDAVEQLIGRMANINKSPRDRFVCFINNYDLILGILDERVAIDTRIRTIIHELDQKAINEFVEISLAPYFSDLISFVNDCEPLIEQQASQLLVRYNEKLTLIIKHFVQTWKKSIDAINGDIVKSFTNFKNGTTILQAAFTQLISVYQRFVKVTSHDAFRNLPAKNEIVNIHHIMIELKKYKPVF</sequence>
<evidence type="ECO:0000259" key="8">
    <source>
        <dbReference type="Pfam" id="PF20655"/>
    </source>
</evidence>
<dbReference type="GO" id="GO:0000938">
    <property type="term" value="C:GARP complex"/>
    <property type="evidence" value="ECO:0007669"/>
    <property type="project" value="TreeGrafter"/>
</dbReference>
<name>A0AAF3EYT6_9BILA</name>
<comment type="subcellular location">
    <subcellularLocation>
        <location evidence="1">Golgi apparatus</location>
        <location evidence="1">trans-Golgi network</location>
    </subcellularLocation>
</comment>
<dbReference type="InterPro" id="IPR048361">
    <property type="entry name" value="Vps52_C"/>
</dbReference>
<dbReference type="Pfam" id="PF20655">
    <property type="entry name" value="Vps52_C"/>
    <property type="match status" value="1"/>
</dbReference>
<feature type="domain" description="Vps52 C-terminal" evidence="8">
    <location>
        <begin position="252"/>
        <end position="570"/>
    </location>
</feature>
<keyword evidence="9" id="KW-1185">Reference proteome</keyword>
<evidence type="ECO:0000259" key="7">
    <source>
        <dbReference type="Pfam" id="PF04129"/>
    </source>
</evidence>
<evidence type="ECO:0000313" key="10">
    <source>
        <dbReference type="WBParaSite" id="MBELARI_LOCUS19372"/>
    </source>
</evidence>
<dbReference type="PANTHER" id="PTHR14190:SF7">
    <property type="entry name" value="VACUOLAR PROTEIN SORTING-ASSOCIATED PROTEIN 52 HOMOLOG"/>
    <property type="match status" value="1"/>
</dbReference>
<keyword evidence="6" id="KW-0333">Golgi apparatus</keyword>